<sequence>MTLTRRIEDRRLFRRASELSDDARKYIVKMLTVQLQSEYADAPDRVSAVCPTVEDKTWLDLQMMQEKAHGLGVARILEDMGVDPAPLIAQAEASVSAGDRKLDYFKMPMEDWVERSMTRVLAERTGGIQSIGGLGSSYIPLAVWNAKNYIDEALGHTAMGVSYAQRLMKEGQAEACQAAVDKFYPSCLDIFGGVGTPNEKRYLELGVKTLTNNQSRALWVTSLERDLDALGLKMPDARWQGIRGAYPAESTTDFGMYLEVADFPARHRPLAARLIAGWMTAKYARQNEWGVFIAPTPTLKLEVAQQMRQDRAWGLQLARMLRELDVDPNPIATEAERSREAPLKVDFLKQEMPQNWEGMAVHQYVAARAQQAASLASFGSSLIPLAVWAGVHYEGQEQLAEAWLARLRQAPTWAVHSAGQRALDACIGHALDVFGADGSRNESACFEAGLKTASNAECRRVFVELLREDLPALGLRLPDLAHGVRGRYRVDMPVAEAA</sequence>
<dbReference type="AlphaFoldDB" id="A0A0K8NWJ2"/>
<dbReference type="InterPro" id="IPR007814">
    <property type="entry name" value="PaaA_PaaC"/>
</dbReference>
<dbReference type="InterPro" id="IPR009078">
    <property type="entry name" value="Ferritin-like_SF"/>
</dbReference>
<name>A0A0K8NWJ2_PISS1</name>
<reference evidence="2" key="1">
    <citation type="submission" date="2015-07" db="EMBL/GenBank/DDBJ databases">
        <title>Discovery of a poly(ethylene terephthalate assimilation.</title>
        <authorList>
            <person name="Yoshida S."/>
            <person name="Hiraga K."/>
            <person name="Takehana T."/>
            <person name="Taniguchi I."/>
            <person name="Yamaji H."/>
            <person name="Maeda Y."/>
            <person name="Toyohara K."/>
            <person name="Miyamoto K."/>
            <person name="Kimura Y."/>
            <person name="Oda K."/>
        </authorList>
    </citation>
    <scope>NUCLEOTIDE SEQUENCE [LARGE SCALE GENOMIC DNA]</scope>
    <source>
        <strain evidence="2">NBRC 110686 / TISTR 2288 / 201-F6</strain>
    </source>
</reference>
<evidence type="ECO:0000313" key="1">
    <source>
        <dbReference type="EMBL" id="GAP34310.1"/>
    </source>
</evidence>
<organism evidence="1 2">
    <name type="scientific">Piscinibacter sakaiensis</name>
    <name type="common">Ideonella sakaiensis</name>
    <dbReference type="NCBI Taxonomy" id="1547922"/>
    <lineage>
        <taxon>Bacteria</taxon>
        <taxon>Pseudomonadati</taxon>
        <taxon>Pseudomonadota</taxon>
        <taxon>Betaproteobacteria</taxon>
        <taxon>Burkholderiales</taxon>
        <taxon>Sphaerotilaceae</taxon>
        <taxon>Piscinibacter</taxon>
    </lineage>
</organism>
<dbReference type="SUPFAM" id="SSF47240">
    <property type="entry name" value="Ferritin-like"/>
    <property type="match status" value="2"/>
</dbReference>
<accession>A0A0K8NWJ2</accession>
<dbReference type="OrthoDB" id="3207319at2"/>
<dbReference type="EMBL" id="BBYR01000007">
    <property type="protein sequence ID" value="GAP34310.1"/>
    <property type="molecule type" value="Genomic_DNA"/>
</dbReference>
<evidence type="ECO:0000313" key="2">
    <source>
        <dbReference type="Proteomes" id="UP000037660"/>
    </source>
</evidence>
<dbReference type="GO" id="GO:0005829">
    <property type="term" value="C:cytosol"/>
    <property type="evidence" value="ECO:0007669"/>
    <property type="project" value="TreeGrafter"/>
</dbReference>
<dbReference type="InterPro" id="IPR052703">
    <property type="entry name" value="Aromatic_CoA_ox/epox"/>
</dbReference>
<proteinExistence type="predicted"/>
<gene>
    <name evidence="1" type="ORF">ISF6_4485</name>
</gene>
<dbReference type="PANTHER" id="PTHR30458">
    <property type="entry name" value="PHENYLACETIC ACID DEGRADATION PROTEIN PAA"/>
    <property type="match status" value="1"/>
</dbReference>
<dbReference type="Gene3D" id="1.20.1260.10">
    <property type="match status" value="2"/>
</dbReference>
<dbReference type="RefSeq" id="WP_054018454.1">
    <property type="nucleotide sequence ID" value="NZ_BBYR01000007.1"/>
</dbReference>
<dbReference type="Pfam" id="PF05138">
    <property type="entry name" value="PaaA_PaaC"/>
    <property type="match status" value="1"/>
</dbReference>
<comment type="caution">
    <text evidence="1">The sequence shown here is derived from an EMBL/GenBank/DDBJ whole genome shotgun (WGS) entry which is preliminary data.</text>
</comment>
<protein>
    <submittedName>
        <fullName evidence="1">Phenylacetic acid catabolic protein</fullName>
    </submittedName>
</protein>
<keyword evidence="2" id="KW-1185">Reference proteome</keyword>
<dbReference type="PANTHER" id="PTHR30458:SF0">
    <property type="entry name" value="1,2-PHENYLACETYL-COA EPOXIDASE, SUBUNIT C"/>
    <property type="match status" value="1"/>
</dbReference>
<dbReference type="Proteomes" id="UP000037660">
    <property type="component" value="Unassembled WGS sequence"/>
</dbReference>
<dbReference type="InterPro" id="IPR012347">
    <property type="entry name" value="Ferritin-like"/>
</dbReference>
<reference evidence="1 2" key="2">
    <citation type="journal article" date="2016" name="Science">
        <title>A bacterium that degrades and assimilates poly(ethylene terephthalate).</title>
        <authorList>
            <person name="Yoshida S."/>
            <person name="Hiraga K."/>
            <person name="Takehana T."/>
            <person name="Taniguchi I."/>
            <person name="Yamaji H."/>
            <person name="Maeda Y."/>
            <person name="Toyohara K."/>
            <person name="Miyamoto K."/>
            <person name="Kimura Y."/>
            <person name="Oda K."/>
        </authorList>
    </citation>
    <scope>NUCLEOTIDE SEQUENCE [LARGE SCALE GENOMIC DNA]</scope>
    <source>
        <strain evidence="2">NBRC 110686 / TISTR 2288 / 201-F6</strain>
    </source>
</reference>
<dbReference type="GO" id="GO:0010124">
    <property type="term" value="P:phenylacetate catabolic process"/>
    <property type="evidence" value="ECO:0007669"/>
    <property type="project" value="InterPro"/>
</dbReference>
<dbReference type="STRING" id="1547922.ISF6_4485"/>